<evidence type="ECO:0000256" key="7">
    <source>
        <dbReference type="ARBA" id="ARBA00023160"/>
    </source>
</evidence>
<evidence type="ECO:0000256" key="3">
    <source>
        <dbReference type="ARBA" id="ARBA00022553"/>
    </source>
</evidence>
<evidence type="ECO:0000259" key="11">
    <source>
        <dbReference type="PROSITE" id="PS50075"/>
    </source>
</evidence>
<keyword evidence="8" id="KW-0963">Cytoplasm</keyword>
<feature type="modified residue" description="O-(pantetheine 4'-phosphoryl)serine" evidence="8">
    <location>
        <position position="39"/>
    </location>
</feature>
<evidence type="ECO:0000256" key="9">
    <source>
        <dbReference type="NCBIfam" id="TIGR00517"/>
    </source>
</evidence>
<proteinExistence type="inferred from homology"/>
<dbReference type="OrthoDB" id="9804551at2"/>
<dbReference type="NCBIfam" id="NF002148">
    <property type="entry name" value="PRK00982.1-2"/>
    <property type="match status" value="1"/>
</dbReference>
<dbReference type="SUPFAM" id="SSF47336">
    <property type="entry name" value="ACP-like"/>
    <property type="match status" value="1"/>
</dbReference>
<dbReference type="InterPro" id="IPR003231">
    <property type="entry name" value="ACP"/>
</dbReference>
<accession>A0A2I1K491</accession>
<comment type="similarity">
    <text evidence="8">Belongs to the acyl carrier protein (ACP) family.</text>
</comment>
<protein>
    <recommendedName>
        <fullName evidence="8 9">Acyl carrier protein</fullName>
        <shortName evidence="8">ACP</shortName>
    </recommendedName>
</protein>
<comment type="function">
    <text evidence="8 10">Carrier of the growing fatty acid chain in fatty acid biosynthesis.</text>
</comment>
<evidence type="ECO:0000256" key="2">
    <source>
        <dbReference type="ARBA" id="ARBA00022516"/>
    </source>
</evidence>
<dbReference type="RefSeq" id="WP_101953857.1">
    <property type="nucleotide sequence ID" value="NZ_PKHE01000003.1"/>
</dbReference>
<dbReference type="UniPathway" id="UPA00094"/>
<keyword evidence="3 8" id="KW-0597">Phosphoprotein</keyword>
<sequence>MNENSETYTVVRDIIVERFGVEEKKVAPSMTFDDLGADSLDVVELVMDIEDRFDIQFDDDRIGELNNIADAIDYIEELKGA</sequence>
<evidence type="ECO:0000256" key="4">
    <source>
        <dbReference type="ARBA" id="ARBA00022832"/>
    </source>
</evidence>
<comment type="PTM">
    <text evidence="8">4'-phosphopantetheine is transferred from CoA to a specific serine of apo-ACP by AcpS. This modification is essential for activity because fatty acids are bound in thioester linkage to the sulfhydryl of the prosthetic group.</text>
</comment>
<dbReference type="Proteomes" id="UP000234384">
    <property type="component" value="Unassembled WGS sequence"/>
</dbReference>
<dbReference type="GO" id="GO:0005737">
    <property type="term" value="C:cytoplasm"/>
    <property type="evidence" value="ECO:0007669"/>
    <property type="project" value="UniProtKB-SubCell"/>
</dbReference>
<reference evidence="12 13" key="1">
    <citation type="submission" date="2017-12" db="EMBL/GenBank/DDBJ databases">
        <title>Phylogenetic diversity of female urinary microbiome.</title>
        <authorList>
            <person name="Thomas-White K."/>
            <person name="Wolfe A.J."/>
        </authorList>
    </citation>
    <scope>NUCLEOTIDE SEQUENCE [LARGE SCALE GENOMIC DNA]</scope>
    <source>
        <strain evidence="12 13">UMB0898</strain>
    </source>
</reference>
<comment type="pathway">
    <text evidence="8 10">Lipid metabolism; fatty acid biosynthesis.</text>
</comment>
<evidence type="ECO:0000256" key="1">
    <source>
        <dbReference type="ARBA" id="ARBA00022450"/>
    </source>
</evidence>
<dbReference type="InterPro" id="IPR006162">
    <property type="entry name" value="Ppantetheine_attach_site"/>
</dbReference>
<dbReference type="Pfam" id="PF00550">
    <property type="entry name" value="PP-binding"/>
    <property type="match status" value="1"/>
</dbReference>
<organism evidence="12 13">
    <name type="scientific">Falseniella ignava</name>
    <dbReference type="NCBI Taxonomy" id="137730"/>
    <lineage>
        <taxon>Bacteria</taxon>
        <taxon>Bacillati</taxon>
        <taxon>Bacillota</taxon>
        <taxon>Bacilli</taxon>
        <taxon>Lactobacillales</taxon>
        <taxon>Aerococcaceae</taxon>
        <taxon>Falseniella</taxon>
    </lineage>
</organism>
<dbReference type="GO" id="GO:0000036">
    <property type="term" value="F:acyl carrier activity"/>
    <property type="evidence" value="ECO:0007669"/>
    <property type="project" value="UniProtKB-UniRule"/>
</dbReference>
<dbReference type="Gene3D" id="1.10.1200.10">
    <property type="entry name" value="ACP-like"/>
    <property type="match status" value="1"/>
</dbReference>
<dbReference type="PROSITE" id="PS00012">
    <property type="entry name" value="PHOSPHOPANTETHEINE"/>
    <property type="match status" value="1"/>
</dbReference>
<keyword evidence="1 8" id="KW-0596">Phosphopantetheine</keyword>
<gene>
    <name evidence="8 12" type="primary">acpP</name>
    <name evidence="12" type="ORF">CYJ57_01925</name>
</gene>
<dbReference type="EMBL" id="PKHE01000003">
    <property type="protein sequence ID" value="PKY90407.1"/>
    <property type="molecule type" value="Genomic_DNA"/>
</dbReference>
<evidence type="ECO:0000256" key="10">
    <source>
        <dbReference type="RuleBase" id="RU003545"/>
    </source>
</evidence>
<dbReference type="AlphaFoldDB" id="A0A2I1K491"/>
<evidence type="ECO:0000313" key="12">
    <source>
        <dbReference type="EMBL" id="PKY90407.1"/>
    </source>
</evidence>
<dbReference type="PROSITE" id="PS50075">
    <property type="entry name" value="CARRIER"/>
    <property type="match status" value="1"/>
</dbReference>
<evidence type="ECO:0000256" key="5">
    <source>
        <dbReference type="ARBA" id="ARBA00022946"/>
    </source>
</evidence>
<comment type="PTM">
    <text evidence="10">4'-phosphopantetheine is transferred from CoA to a specific serine of apo-ACP by acpS.</text>
</comment>
<dbReference type="PANTHER" id="PTHR46153">
    <property type="entry name" value="ACYL CARRIER PROTEIN"/>
    <property type="match status" value="1"/>
</dbReference>
<comment type="subcellular location">
    <subcellularLocation>
        <location evidence="8">Cytoplasm</location>
    </subcellularLocation>
</comment>
<keyword evidence="6 8" id="KW-0443">Lipid metabolism</keyword>
<keyword evidence="2 8" id="KW-0444">Lipid biosynthesis</keyword>
<evidence type="ECO:0000256" key="6">
    <source>
        <dbReference type="ARBA" id="ARBA00023098"/>
    </source>
</evidence>
<keyword evidence="5" id="KW-0809">Transit peptide</keyword>
<evidence type="ECO:0000313" key="13">
    <source>
        <dbReference type="Proteomes" id="UP000234384"/>
    </source>
</evidence>
<dbReference type="InterPro" id="IPR044813">
    <property type="entry name" value="ACP_chloroplastic"/>
</dbReference>
<dbReference type="InterPro" id="IPR009081">
    <property type="entry name" value="PP-bd_ACP"/>
</dbReference>
<dbReference type="HAMAP" id="MF_01217">
    <property type="entry name" value="Acyl_carrier"/>
    <property type="match status" value="1"/>
</dbReference>
<comment type="caution">
    <text evidence="12">The sequence shown here is derived from an EMBL/GenBank/DDBJ whole genome shotgun (WGS) entry which is preliminary data.</text>
</comment>
<evidence type="ECO:0000256" key="8">
    <source>
        <dbReference type="HAMAP-Rule" id="MF_01217"/>
    </source>
</evidence>
<dbReference type="PANTHER" id="PTHR46153:SF2">
    <property type="entry name" value="ACYL CARRIER PROTEIN"/>
    <property type="match status" value="1"/>
</dbReference>
<dbReference type="NCBIfam" id="TIGR00517">
    <property type="entry name" value="acyl_carrier"/>
    <property type="match status" value="1"/>
</dbReference>
<keyword evidence="7 8" id="KW-0275">Fatty acid biosynthesis</keyword>
<dbReference type="InterPro" id="IPR036736">
    <property type="entry name" value="ACP-like_sf"/>
</dbReference>
<name>A0A2I1K491_9LACT</name>
<keyword evidence="4 8" id="KW-0276">Fatty acid metabolism</keyword>
<dbReference type="NCBIfam" id="NF002150">
    <property type="entry name" value="PRK00982.1-4"/>
    <property type="match status" value="1"/>
</dbReference>
<feature type="domain" description="Carrier" evidence="11">
    <location>
        <begin position="5"/>
        <end position="79"/>
    </location>
</feature>